<dbReference type="AlphaFoldDB" id="A0A1J5PR34"/>
<comment type="caution">
    <text evidence="1">The sequence shown here is derived from an EMBL/GenBank/DDBJ whole genome shotgun (WGS) entry which is preliminary data.</text>
</comment>
<organism evidence="1">
    <name type="scientific">mine drainage metagenome</name>
    <dbReference type="NCBI Taxonomy" id="410659"/>
    <lineage>
        <taxon>unclassified sequences</taxon>
        <taxon>metagenomes</taxon>
        <taxon>ecological metagenomes</taxon>
    </lineage>
</organism>
<name>A0A1J5PR34_9ZZZZ</name>
<protein>
    <submittedName>
        <fullName evidence="1">Uncharacterized protein</fullName>
    </submittedName>
</protein>
<dbReference type="EMBL" id="MLJW01006875">
    <property type="protein sequence ID" value="OIQ66045.1"/>
    <property type="molecule type" value="Genomic_DNA"/>
</dbReference>
<proteinExistence type="predicted"/>
<gene>
    <name evidence="1" type="ORF">GALL_523920</name>
</gene>
<accession>A0A1J5PR34</accession>
<evidence type="ECO:0000313" key="1">
    <source>
        <dbReference type="EMBL" id="OIQ66045.1"/>
    </source>
</evidence>
<sequence>MKVVADRDAADSEPFDEIVVNEILCRGPGAALVERHHHGAREPGSRQ</sequence>
<reference evidence="1" key="1">
    <citation type="submission" date="2016-10" db="EMBL/GenBank/DDBJ databases">
        <title>Sequence of Gallionella enrichment culture.</title>
        <authorList>
            <person name="Poehlein A."/>
            <person name="Muehling M."/>
            <person name="Daniel R."/>
        </authorList>
    </citation>
    <scope>NUCLEOTIDE SEQUENCE</scope>
</reference>